<organism evidence="1 2">
    <name type="scientific">Candidatus Curtissbacteria bacterium RIFCSPLOWO2_01_FULL_42_26</name>
    <dbReference type="NCBI Taxonomy" id="1797729"/>
    <lineage>
        <taxon>Bacteria</taxon>
        <taxon>Candidatus Curtissiibacteriota</taxon>
    </lineage>
</organism>
<accession>A0A1F5I298</accession>
<dbReference type="SUPFAM" id="SSF53850">
    <property type="entry name" value="Periplasmic binding protein-like II"/>
    <property type="match status" value="1"/>
</dbReference>
<comment type="caution">
    <text evidence="1">The sequence shown here is derived from an EMBL/GenBank/DDBJ whole genome shotgun (WGS) entry which is preliminary data.</text>
</comment>
<evidence type="ECO:0000313" key="2">
    <source>
        <dbReference type="Proteomes" id="UP000179227"/>
    </source>
</evidence>
<evidence type="ECO:0008006" key="3">
    <source>
        <dbReference type="Google" id="ProtNLM"/>
    </source>
</evidence>
<protein>
    <recommendedName>
        <fullName evidence="3">ABC transporter substrate-binding protein</fullName>
    </recommendedName>
</protein>
<proteinExistence type="predicted"/>
<gene>
    <name evidence="1" type="ORF">A3A60_03150</name>
</gene>
<dbReference type="InterPro" id="IPR006059">
    <property type="entry name" value="SBP"/>
</dbReference>
<dbReference type="AlphaFoldDB" id="A0A1F5I298"/>
<dbReference type="InterPro" id="IPR050490">
    <property type="entry name" value="Bact_solute-bd_prot1"/>
</dbReference>
<reference evidence="1 2" key="1">
    <citation type="journal article" date="2016" name="Nat. Commun.">
        <title>Thousands of microbial genomes shed light on interconnected biogeochemical processes in an aquifer system.</title>
        <authorList>
            <person name="Anantharaman K."/>
            <person name="Brown C.T."/>
            <person name="Hug L.A."/>
            <person name="Sharon I."/>
            <person name="Castelle C.J."/>
            <person name="Probst A.J."/>
            <person name="Thomas B.C."/>
            <person name="Singh A."/>
            <person name="Wilkins M.J."/>
            <person name="Karaoz U."/>
            <person name="Brodie E.L."/>
            <person name="Williams K.H."/>
            <person name="Hubbard S.S."/>
            <person name="Banfield J.F."/>
        </authorList>
    </citation>
    <scope>NUCLEOTIDE SEQUENCE [LARGE SCALE GENOMIC DNA]</scope>
</reference>
<dbReference type="PANTHER" id="PTHR43649:SF12">
    <property type="entry name" value="DIACETYLCHITOBIOSE BINDING PROTEIN DASA"/>
    <property type="match status" value="1"/>
</dbReference>
<dbReference type="Pfam" id="PF01547">
    <property type="entry name" value="SBP_bac_1"/>
    <property type="match status" value="1"/>
</dbReference>
<evidence type="ECO:0000313" key="1">
    <source>
        <dbReference type="EMBL" id="OGE10514.1"/>
    </source>
</evidence>
<name>A0A1F5I298_9BACT</name>
<dbReference type="Proteomes" id="UP000179227">
    <property type="component" value="Unassembled WGS sequence"/>
</dbReference>
<sequence>MRLPKLVLVIFVSLFLSACTFPWQKSNKIITLYYWGLFDSATTINEIVEDYKKVRPNVNIVYDKKSREQYRETLQTQIAAGKGPDIFQFHNTWMLMVQKDLTLVPTDVFSLSDFKDNFYPTVITDLRNSQKKFVGVPIGIDGLSLYYNEELFQAAGIAAPPATWQEFAQDAIRLTVRDTAGNIRTAGAALGTSVNVDYFSDILALMVLQNGGDLKNPVNQRSYDALDYYTHFAKGQNRVWDETMPSSALAFAGGNLAMYFGPSTKAADIKNTNPLLKFKVVPVPQLEGGKVAWASYWAIGVSANLKDKEAQDEAWRFVKYLQDDQTMVKLYSEAAKDPAKLVGLPYPKINLGQKLATDPIVGAYITDAPYMRSFPMAANTFDNGLNDQIIKAYAEAIKANLSGTPANRSLEPAAKVIQNVFTKYTSPKQ</sequence>
<dbReference type="Gene3D" id="3.40.190.10">
    <property type="entry name" value="Periplasmic binding protein-like II"/>
    <property type="match status" value="1"/>
</dbReference>
<dbReference type="PROSITE" id="PS51257">
    <property type="entry name" value="PROKAR_LIPOPROTEIN"/>
    <property type="match status" value="1"/>
</dbReference>
<dbReference type="STRING" id="1797729.A3A60_03150"/>
<dbReference type="EMBL" id="MFBS01000010">
    <property type="protein sequence ID" value="OGE10514.1"/>
    <property type="molecule type" value="Genomic_DNA"/>
</dbReference>
<dbReference type="PANTHER" id="PTHR43649">
    <property type="entry name" value="ARABINOSE-BINDING PROTEIN-RELATED"/>
    <property type="match status" value="1"/>
</dbReference>